<dbReference type="Proteomes" id="UP000002931">
    <property type="component" value="Unassembled WGS sequence"/>
</dbReference>
<dbReference type="STRING" id="314271.RB2654_02539"/>
<name>A3VDG6_9RHOB</name>
<comment type="caution">
    <text evidence="2">The sequence shown here is derived from an EMBL/GenBank/DDBJ whole genome shotgun (WGS) entry which is preliminary data.</text>
</comment>
<dbReference type="eggNOG" id="ENOG5030784">
    <property type="taxonomic scope" value="Bacteria"/>
</dbReference>
<reference evidence="2 3" key="1">
    <citation type="journal article" date="2010" name="J. Bacteriol.">
        <title>Genome sequences of Pelagibaca bermudensis HTCC2601T and Maritimibacter alkaliphilus HTCC2654T, the type strains of two marine Roseobacter genera.</title>
        <authorList>
            <person name="Thrash J.C."/>
            <person name="Cho J.C."/>
            <person name="Ferriera S."/>
            <person name="Johnson J."/>
            <person name="Vergin K.L."/>
            <person name="Giovannoni S.J."/>
        </authorList>
    </citation>
    <scope>NUCLEOTIDE SEQUENCE [LARGE SCALE GENOMIC DNA]</scope>
    <source>
        <strain evidence="2 3">HTCC2654</strain>
    </source>
</reference>
<dbReference type="AlphaFoldDB" id="A3VDG6"/>
<keyword evidence="3" id="KW-1185">Reference proteome</keyword>
<dbReference type="HOGENOM" id="CLU_116699_0_0_5"/>
<sequence>MGLIDGAMNLVFGGGRNIVRETAGVFMENAEQRAVREAMLQSSALEQFSSEFALPKKGFFDRFIDGINRVPRPALALGTIGLFVSAMVDPTWFAARMNGLALVPEPLWWLMGAIVSFYFGARHQVKSQEFQRSVATTIASTGAVVQNLETLDSLEAGSRSQGDPNPALDAWRRDGQ</sequence>
<accession>A3VDG6</accession>
<proteinExistence type="predicted"/>
<feature type="region of interest" description="Disordered" evidence="1">
    <location>
        <begin position="155"/>
        <end position="176"/>
    </location>
</feature>
<evidence type="ECO:0008006" key="4">
    <source>
        <dbReference type="Google" id="ProtNLM"/>
    </source>
</evidence>
<gene>
    <name evidence="2" type="ORF">RB2654_02539</name>
</gene>
<evidence type="ECO:0000313" key="3">
    <source>
        <dbReference type="Proteomes" id="UP000002931"/>
    </source>
</evidence>
<organism evidence="2 3">
    <name type="scientific">Maritimibacter alkaliphilus HTCC2654</name>
    <dbReference type="NCBI Taxonomy" id="314271"/>
    <lineage>
        <taxon>Bacteria</taxon>
        <taxon>Pseudomonadati</taxon>
        <taxon>Pseudomonadota</taxon>
        <taxon>Alphaproteobacteria</taxon>
        <taxon>Rhodobacterales</taxon>
        <taxon>Roseobacteraceae</taxon>
        <taxon>Maritimibacter</taxon>
    </lineage>
</organism>
<dbReference type="OrthoDB" id="7355053at2"/>
<dbReference type="Pfam" id="PF11351">
    <property type="entry name" value="GTA_holin_3TM"/>
    <property type="match status" value="1"/>
</dbReference>
<evidence type="ECO:0000256" key="1">
    <source>
        <dbReference type="SAM" id="MobiDB-lite"/>
    </source>
</evidence>
<dbReference type="InterPro" id="IPR021497">
    <property type="entry name" value="GTA_holin_3TM"/>
</dbReference>
<evidence type="ECO:0000313" key="2">
    <source>
        <dbReference type="EMBL" id="EAQ13555.1"/>
    </source>
</evidence>
<dbReference type="EMBL" id="AAMT01000004">
    <property type="protein sequence ID" value="EAQ13555.1"/>
    <property type="molecule type" value="Genomic_DNA"/>
</dbReference>
<dbReference type="RefSeq" id="WP_008328418.1">
    <property type="nucleotide sequence ID" value="NZ_CH902578.1"/>
</dbReference>
<protein>
    <recommendedName>
        <fullName evidence="4">Carboxylesterase</fullName>
    </recommendedName>
</protein>